<dbReference type="RefSeq" id="WP_148813468.1">
    <property type="nucleotide sequence ID" value="NZ_CP043046.1"/>
</dbReference>
<dbReference type="Gene3D" id="3.40.50.150">
    <property type="entry name" value="Vaccinia Virus protein VP39"/>
    <property type="match status" value="1"/>
</dbReference>
<dbReference type="EMBL" id="CP043046">
    <property type="protein sequence ID" value="QEI05314.1"/>
    <property type="molecule type" value="Genomic_DNA"/>
</dbReference>
<keyword evidence="2" id="KW-0808">Transferase</keyword>
<protein>
    <submittedName>
        <fullName evidence="2">Class I SAM-dependent methyltransferase</fullName>
    </submittedName>
</protein>
<dbReference type="InterPro" id="IPR013216">
    <property type="entry name" value="Methyltransf_11"/>
</dbReference>
<dbReference type="GO" id="GO:0032259">
    <property type="term" value="P:methylation"/>
    <property type="evidence" value="ECO:0007669"/>
    <property type="project" value="UniProtKB-KW"/>
</dbReference>
<dbReference type="KEGG" id="pacr:FXN63_05255"/>
<dbReference type="Pfam" id="PF08241">
    <property type="entry name" value="Methyltransf_11"/>
    <property type="match status" value="1"/>
</dbReference>
<organism evidence="2 3">
    <name type="scientific">Pigmentiphaga aceris</name>
    <dbReference type="NCBI Taxonomy" id="1940612"/>
    <lineage>
        <taxon>Bacteria</taxon>
        <taxon>Pseudomonadati</taxon>
        <taxon>Pseudomonadota</taxon>
        <taxon>Betaproteobacteria</taxon>
        <taxon>Burkholderiales</taxon>
        <taxon>Alcaligenaceae</taxon>
        <taxon>Pigmentiphaga</taxon>
    </lineage>
</organism>
<dbReference type="SUPFAM" id="SSF53335">
    <property type="entry name" value="S-adenosyl-L-methionine-dependent methyltransferases"/>
    <property type="match status" value="1"/>
</dbReference>
<dbReference type="AlphaFoldDB" id="A0A5C0AUG6"/>
<keyword evidence="3" id="KW-1185">Reference proteome</keyword>
<evidence type="ECO:0000313" key="2">
    <source>
        <dbReference type="EMBL" id="QEI05314.1"/>
    </source>
</evidence>
<name>A0A5C0AUG6_9BURK</name>
<dbReference type="InterPro" id="IPR029063">
    <property type="entry name" value="SAM-dependent_MTases_sf"/>
</dbReference>
<dbReference type="CDD" id="cd02440">
    <property type="entry name" value="AdoMet_MTases"/>
    <property type="match status" value="1"/>
</dbReference>
<sequence>MSSSPINPPIVELGPWLDTPAGRYLAAWEMSQYDNAVGDVFGYHALQIGLPEMDCLRANRMPFKGFVGETPAPANLHFRWSAVAVADSEELPFESQSVDLVVLPHALEMSPDPHQVLREAERVLIPEGRLVITGFNPWSLWGLRQKVQGHPSFLPDHEQILPLTRLKDWLTLLSFELDRGRFGCYRPLCKTNKWLDRYAFMEKAGDRWWPVCGAAYAVSAVKRVSGMRLIAPAWKQRKSARRAGMVATPKLGDVQAVQPNLHNMHVKDSE</sequence>
<dbReference type="GO" id="GO:0008757">
    <property type="term" value="F:S-adenosylmethionine-dependent methyltransferase activity"/>
    <property type="evidence" value="ECO:0007669"/>
    <property type="project" value="InterPro"/>
</dbReference>
<evidence type="ECO:0000259" key="1">
    <source>
        <dbReference type="Pfam" id="PF08241"/>
    </source>
</evidence>
<gene>
    <name evidence="2" type="ORF">FXN63_05255</name>
</gene>
<proteinExistence type="predicted"/>
<evidence type="ECO:0000313" key="3">
    <source>
        <dbReference type="Proteomes" id="UP000325161"/>
    </source>
</evidence>
<reference evidence="2 3" key="1">
    <citation type="submission" date="2019-08" db="EMBL/GenBank/DDBJ databases">
        <title>Amphibian skin-associated Pigmentiphaga: genome sequence and occurrence across geography and hosts.</title>
        <authorList>
            <person name="Bletz M.C."/>
            <person name="Bunk B."/>
            <person name="Sproeer C."/>
            <person name="Biwer P."/>
            <person name="Reiter S."/>
            <person name="Rabemananjara F.C.E."/>
            <person name="Schulz S."/>
            <person name="Overmann J."/>
            <person name="Vences M."/>
        </authorList>
    </citation>
    <scope>NUCLEOTIDE SEQUENCE [LARGE SCALE GENOMIC DNA]</scope>
    <source>
        <strain evidence="2 3">Mada1488</strain>
    </source>
</reference>
<dbReference type="OrthoDB" id="6191410at2"/>
<accession>A0A5C0AUG6</accession>
<keyword evidence="2" id="KW-0489">Methyltransferase</keyword>
<dbReference type="Proteomes" id="UP000325161">
    <property type="component" value="Chromosome"/>
</dbReference>
<feature type="domain" description="Methyltransferase type 11" evidence="1">
    <location>
        <begin position="83"/>
        <end position="132"/>
    </location>
</feature>